<evidence type="ECO:0000313" key="4">
    <source>
        <dbReference type="Proteomes" id="UP000030635"/>
    </source>
</evidence>
<keyword evidence="1" id="KW-0472">Membrane</keyword>
<dbReference type="HOGENOM" id="CLU_051474_2_2_9"/>
<dbReference type="OrthoDB" id="9782395at2"/>
<keyword evidence="1" id="KW-0812">Transmembrane</keyword>
<evidence type="ECO:0000256" key="1">
    <source>
        <dbReference type="SAM" id="Phobius"/>
    </source>
</evidence>
<dbReference type="GO" id="GO:0043164">
    <property type="term" value="P:Gram-negative-bacterium-type cell wall biogenesis"/>
    <property type="evidence" value="ECO:0007669"/>
    <property type="project" value="TreeGrafter"/>
</dbReference>
<keyword evidence="1" id="KW-1133">Transmembrane helix</keyword>
<name>A0A0A7FW85_9CLOT</name>
<dbReference type="InterPro" id="IPR014729">
    <property type="entry name" value="Rossmann-like_a/b/a_fold"/>
</dbReference>
<gene>
    <name evidence="3" type="ORF">U729_986</name>
</gene>
<dbReference type="CDD" id="cd06259">
    <property type="entry name" value="YdcF-like"/>
    <property type="match status" value="1"/>
</dbReference>
<evidence type="ECO:0000313" key="3">
    <source>
        <dbReference type="EMBL" id="AIY83889.1"/>
    </source>
</evidence>
<dbReference type="InterPro" id="IPR051599">
    <property type="entry name" value="Cell_Envelope_Assoc"/>
</dbReference>
<dbReference type="eggNOG" id="COG1434">
    <property type="taxonomic scope" value="Bacteria"/>
</dbReference>
<dbReference type="InterPro" id="IPR003848">
    <property type="entry name" value="DUF218"/>
</dbReference>
<dbReference type="Pfam" id="PF02698">
    <property type="entry name" value="DUF218"/>
    <property type="match status" value="1"/>
</dbReference>
<dbReference type="EMBL" id="CP006905">
    <property type="protein sequence ID" value="AIY83889.1"/>
    <property type="molecule type" value="Genomic_DNA"/>
</dbReference>
<keyword evidence="4" id="KW-1185">Reference proteome</keyword>
<dbReference type="Gene3D" id="3.40.50.620">
    <property type="entry name" value="HUPs"/>
    <property type="match status" value="1"/>
</dbReference>
<dbReference type="GO" id="GO:0005886">
    <property type="term" value="C:plasma membrane"/>
    <property type="evidence" value="ECO:0007669"/>
    <property type="project" value="TreeGrafter"/>
</dbReference>
<dbReference type="KEGG" id="cbv:U729_986"/>
<accession>A0A0A7FW85</accession>
<evidence type="ECO:0000259" key="2">
    <source>
        <dbReference type="Pfam" id="PF02698"/>
    </source>
</evidence>
<dbReference type="RefSeq" id="WP_039312171.1">
    <property type="nucleotide sequence ID" value="NZ_CP006905.1"/>
</dbReference>
<dbReference type="PANTHER" id="PTHR30336">
    <property type="entry name" value="INNER MEMBRANE PROTEIN, PROBABLE PERMEASE"/>
    <property type="match status" value="1"/>
</dbReference>
<feature type="transmembrane region" description="Helical" evidence="1">
    <location>
        <begin position="5"/>
        <end position="22"/>
    </location>
</feature>
<reference evidence="3 4" key="1">
    <citation type="journal article" date="2015" name="Infect. Genet. Evol.">
        <title>Genomic sequences of six botulinum neurotoxin-producing strains representing three clostridial species illustrate the mobility and diversity of botulinum neurotoxin genes.</title>
        <authorList>
            <person name="Smith T.J."/>
            <person name="Hill K.K."/>
            <person name="Xie G."/>
            <person name="Foley B.T."/>
            <person name="Williamson C.H."/>
            <person name="Foster J.T."/>
            <person name="Johnson S.L."/>
            <person name="Chertkov O."/>
            <person name="Teshima H."/>
            <person name="Gibbons H.S."/>
            <person name="Johnsky L.A."/>
            <person name="Karavis M.A."/>
            <person name="Smith L.A."/>
        </authorList>
    </citation>
    <scope>NUCLEOTIDE SEQUENCE [LARGE SCALE GENOMIC DNA]</scope>
    <source>
        <strain evidence="3">Sullivan</strain>
    </source>
</reference>
<proteinExistence type="predicted"/>
<feature type="transmembrane region" description="Helical" evidence="1">
    <location>
        <begin position="64"/>
        <end position="82"/>
    </location>
</feature>
<protein>
    <recommendedName>
        <fullName evidence="2">DUF218 domain-containing protein</fullName>
    </recommendedName>
</protein>
<dbReference type="AlphaFoldDB" id="A0A0A7FW85"/>
<sequence>MIVLFILGILCISYFILVNLVFGYTTFSIFYLILGALILVYYFFHEKINVYIKAFKFFKPFKILFFICVAIFLITEACILMYSKSSTEKADYILVLGAGVREETITTTLKDRLDSTLEFIEKTDYKGDVIVSGGMGPGEDITEAEAMRRYLVKNGLDNNRIILEDRATSTYENFKYSKDIIENISNKNIDELKVTFITTDFHALRSNIIAKRNGYKDIKSYTSTTQWYLVPAMYAREFFAFYKSIIFDR</sequence>
<dbReference type="STRING" id="1561.NPD11_2004"/>
<feature type="domain" description="DUF218" evidence="2">
    <location>
        <begin position="91"/>
        <end position="221"/>
    </location>
</feature>
<organism evidence="3 4">
    <name type="scientific">Clostridium baratii str. Sullivan</name>
    <dbReference type="NCBI Taxonomy" id="1415775"/>
    <lineage>
        <taxon>Bacteria</taxon>
        <taxon>Bacillati</taxon>
        <taxon>Bacillota</taxon>
        <taxon>Clostridia</taxon>
        <taxon>Eubacteriales</taxon>
        <taxon>Clostridiaceae</taxon>
        <taxon>Clostridium</taxon>
    </lineage>
</organism>
<dbReference type="GO" id="GO:0000270">
    <property type="term" value="P:peptidoglycan metabolic process"/>
    <property type="evidence" value="ECO:0007669"/>
    <property type="project" value="TreeGrafter"/>
</dbReference>
<dbReference type="PANTHER" id="PTHR30336:SF4">
    <property type="entry name" value="ENVELOPE BIOGENESIS FACTOR ELYC"/>
    <property type="match status" value="1"/>
</dbReference>
<feature type="transmembrane region" description="Helical" evidence="1">
    <location>
        <begin position="28"/>
        <end position="44"/>
    </location>
</feature>
<dbReference type="Proteomes" id="UP000030635">
    <property type="component" value="Chromosome"/>
</dbReference>